<protein>
    <submittedName>
        <fullName evidence="1">Cyclohexanone monooxygenase</fullName>
        <ecNumber evidence="1">1.14.13.22</ecNumber>
    </submittedName>
</protein>
<dbReference type="EC" id="1.14.13.22" evidence="1"/>
<keyword evidence="1" id="KW-0560">Oxidoreductase</keyword>
<feature type="non-terminal residue" evidence="1">
    <location>
        <position position="47"/>
    </location>
</feature>
<accession>A0A6J4JJ44</accession>
<feature type="non-terminal residue" evidence="1">
    <location>
        <position position="1"/>
    </location>
</feature>
<dbReference type="EMBL" id="CADCTL010000276">
    <property type="protein sequence ID" value="CAA9280700.1"/>
    <property type="molecule type" value="Genomic_DNA"/>
</dbReference>
<keyword evidence="1" id="KW-0503">Monooxygenase</keyword>
<reference evidence="1" key="1">
    <citation type="submission" date="2020-02" db="EMBL/GenBank/DDBJ databases">
        <authorList>
            <person name="Meier V. D."/>
        </authorList>
    </citation>
    <scope>NUCLEOTIDE SEQUENCE</scope>
    <source>
        <strain evidence="1">AVDCRST_MAG04</strain>
    </source>
</reference>
<evidence type="ECO:0000313" key="1">
    <source>
        <dbReference type="EMBL" id="CAA9280700.1"/>
    </source>
</evidence>
<sequence length="47" mass="5010">CPPGTSEPTSRASRVCSCPTWLGWISTAKSATRSPRKATRASCWKAA</sequence>
<dbReference type="AlphaFoldDB" id="A0A6J4JJ44"/>
<name>A0A6J4JJ44_9PROT</name>
<dbReference type="GO" id="GO:0018667">
    <property type="term" value="F:cyclohexanone monooxygenase activity"/>
    <property type="evidence" value="ECO:0007669"/>
    <property type="project" value="UniProtKB-EC"/>
</dbReference>
<organism evidence="1">
    <name type="scientific">uncultured Acetobacteraceae bacterium</name>
    <dbReference type="NCBI Taxonomy" id="169975"/>
    <lineage>
        <taxon>Bacteria</taxon>
        <taxon>Pseudomonadati</taxon>
        <taxon>Pseudomonadota</taxon>
        <taxon>Alphaproteobacteria</taxon>
        <taxon>Acetobacterales</taxon>
        <taxon>Acetobacteraceae</taxon>
        <taxon>environmental samples</taxon>
    </lineage>
</organism>
<gene>
    <name evidence="1" type="ORF">AVDCRST_MAG04-3703</name>
</gene>
<proteinExistence type="predicted"/>